<dbReference type="GO" id="GO:0003688">
    <property type="term" value="F:DNA replication origin binding"/>
    <property type="evidence" value="ECO:0007669"/>
    <property type="project" value="TreeGrafter"/>
</dbReference>
<gene>
    <name evidence="2" type="ORF">HGUI_01914</name>
</gene>
<feature type="coiled-coil region" evidence="1">
    <location>
        <begin position="23"/>
        <end position="57"/>
    </location>
</feature>
<accession>A0A1L0AZY7</accession>
<dbReference type="AlphaFoldDB" id="A0A1L0AZY7"/>
<keyword evidence="1" id="KW-0175">Coiled coil</keyword>
<organism evidence="2 3">
    <name type="scientific">Hanseniaspora guilliermondii</name>
    <dbReference type="NCBI Taxonomy" id="56406"/>
    <lineage>
        <taxon>Eukaryota</taxon>
        <taxon>Fungi</taxon>
        <taxon>Dikarya</taxon>
        <taxon>Ascomycota</taxon>
        <taxon>Saccharomycotina</taxon>
        <taxon>Saccharomycetes</taxon>
        <taxon>Saccharomycodales</taxon>
        <taxon>Saccharomycodaceae</taxon>
        <taxon>Hanseniaspora</taxon>
    </lineage>
</organism>
<evidence type="ECO:0000313" key="2">
    <source>
        <dbReference type="EMBL" id="SGZ39714.1"/>
    </source>
</evidence>
<dbReference type="OrthoDB" id="273123at2759"/>
<dbReference type="PANTHER" id="PTHR13454">
    <property type="entry name" value="PROTEIN MCM10 HOMOLOG"/>
    <property type="match status" value="1"/>
</dbReference>
<dbReference type="GO" id="GO:0006270">
    <property type="term" value="P:DNA replication initiation"/>
    <property type="evidence" value="ECO:0007669"/>
    <property type="project" value="InterPro"/>
</dbReference>
<proteinExistence type="predicted"/>
<evidence type="ECO:0000256" key="1">
    <source>
        <dbReference type="SAM" id="Coils"/>
    </source>
</evidence>
<dbReference type="EMBL" id="FQNF01000029">
    <property type="protein sequence ID" value="SGZ39714.1"/>
    <property type="molecule type" value="Genomic_DNA"/>
</dbReference>
<dbReference type="VEuPathDB" id="FungiDB:HGUI_01914"/>
<keyword evidence="3" id="KW-1185">Reference proteome</keyword>
<dbReference type="GO" id="GO:0043596">
    <property type="term" value="C:nuclear replication fork"/>
    <property type="evidence" value="ECO:0007669"/>
    <property type="project" value="TreeGrafter"/>
</dbReference>
<sequence>MNDPRFDLYSKENDLSFASNEAINDALEEIEKHKREIAKLEELIEKWRDEISRKAKVQDTRAETSNILFKKLLDSEKPKLQKKPPIVTNNNFMLRKVHSFYNDRLFKGSSDNRLEFQTEEVMETCEYSNTNLSLRYIPLEIVETVLSDYRVINFAKLFKLVRPPNYEFSNDLRVDNFCVVGIVHEILPIKFKQKEFFERSKIDIDSNKIKKASTEVCSKNFSVVLTDLKHTLLLTIHGNKLIKEYYTSIKAGDVIMIEAPNVYKSSRGFALSIDEAGGLNQIMEIGKCANYSQCGMKLKDGKKCSGFYDNRNHKNCEYHEEIDLDVKLSRRMELNSGYLGRRIGPQEKMKNTHTIGKVDLKFKNQRSFNRFHNSIEYDDGKDMKINKQEQKKIEKSKKDNLRLLRKLQMKSASTNTNTIKESVINNKQKNDKKKNELLLLLQKDLINKHK</sequence>
<protein>
    <recommendedName>
        <fullName evidence="4">Zinc finger Mcm10/DnaG-type domain-containing protein</fullName>
    </recommendedName>
</protein>
<dbReference type="PANTHER" id="PTHR13454:SF11">
    <property type="entry name" value="PROTEIN MCM10 HOMOLOG"/>
    <property type="match status" value="1"/>
</dbReference>
<dbReference type="InterPro" id="IPR012340">
    <property type="entry name" value="NA-bd_OB-fold"/>
</dbReference>
<reference evidence="3" key="1">
    <citation type="submission" date="2016-11" db="EMBL/GenBank/DDBJ databases">
        <authorList>
            <person name="Guldener U."/>
        </authorList>
    </citation>
    <scope>NUCLEOTIDE SEQUENCE [LARGE SCALE GENOMIC DNA]</scope>
</reference>
<name>A0A1L0AZY7_9ASCO</name>
<evidence type="ECO:0000313" key="3">
    <source>
        <dbReference type="Proteomes" id="UP000183365"/>
    </source>
</evidence>
<dbReference type="InterPro" id="IPR040184">
    <property type="entry name" value="Mcm10"/>
</dbReference>
<evidence type="ECO:0008006" key="4">
    <source>
        <dbReference type="Google" id="ProtNLM"/>
    </source>
</evidence>
<dbReference type="GO" id="GO:0003697">
    <property type="term" value="F:single-stranded DNA binding"/>
    <property type="evidence" value="ECO:0007669"/>
    <property type="project" value="InterPro"/>
</dbReference>
<dbReference type="Proteomes" id="UP000183365">
    <property type="component" value="Unassembled WGS sequence"/>
</dbReference>
<dbReference type="Gene3D" id="2.40.50.140">
    <property type="entry name" value="Nucleic acid-binding proteins"/>
    <property type="match status" value="1"/>
</dbReference>